<dbReference type="GO" id="GO:0016705">
    <property type="term" value="F:oxidoreductase activity, acting on paired donors, with incorporation or reduction of molecular oxygen"/>
    <property type="evidence" value="ECO:0007669"/>
    <property type="project" value="InterPro"/>
</dbReference>
<reference evidence="11 12" key="1">
    <citation type="submission" date="2018-04" db="EMBL/GenBank/DDBJ databases">
        <title>Thalassorhabdus spongiae gen. nov., sp. nov., isolated from a marine sponge in South-West Iceland.</title>
        <authorList>
            <person name="Knobloch S."/>
            <person name="Daussin A."/>
            <person name="Johannsson R."/>
            <person name="Marteinsson V.T."/>
        </authorList>
    </citation>
    <scope>NUCLEOTIDE SEQUENCE [LARGE SCALE GENOMIC DNA]</scope>
    <source>
        <strain evidence="11 12">Hp12</strain>
    </source>
</reference>
<dbReference type="GO" id="GO:0071949">
    <property type="term" value="F:FAD binding"/>
    <property type="evidence" value="ECO:0007669"/>
    <property type="project" value="InterPro"/>
</dbReference>
<dbReference type="InterPro" id="IPR051205">
    <property type="entry name" value="UbiH/COQ6_monooxygenase"/>
</dbReference>
<keyword evidence="5" id="KW-0274">FAD</keyword>
<feature type="transmembrane region" description="Helical" evidence="9">
    <location>
        <begin position="17"/>
        <end position="36"/>
    </location>
</feature>
<keyword evidence="9" id="KW-0472">Membrane</keyword>
<evidence type="ECO:0000256" key="9">
    <source>
        <dbReference type="SAM" id="Phobius"/>
    </source>
</evidence>
<dbReference type="InterPro" id="IPR010971">
    <property type="entry name" value="UbiH/COQ6"/>
</dbReference>
<dbReference type="GO" id="GO:0110142">
    <property type="term" value="C:ubiquinone biosynthesis complex"/>
    <property type="evidence" value="ECO:0007669"/>
    <property type="project" value="UniProtKB-ARBA"/>
</dbReference>
<evidence type="ECO:0000256" key="1">
    <source>
        <dbReference type="ARBA" id="ARBA00001974"/>
    </source>
</evidence>
<comment type="caution">
    <text evidence="11">The sequence shown here is derived from an EMBL/GenBank/DDBJ whole genome shotgun (WGS) entry which is preliminary data.</text>
</comment>
<evidence type="ECO:0000256" key="6">
    <source>
        <dbReference type="ARBA" id="ARBA00023002"/>
    </source>
</evidence>
<keyword evidence="7" id="KW-0503">Monooxygenase</keyword>
<comment type="subunit">
    <text evidence="8">Component of the Ubi complex metabolon, which regroups five ubiquinone biosynthesis proteins (UbiE, UbiF, UbiG, UbiH and UbiI) and two accessory factors (UbiK and the lipid-binding protein UbiJ).</text>
</comment>
<dbReference type="Proteomes" id="UP000244906">
    <property type="component" value="Unassembled WGS sequence"/>
</dbReference>
<dbReference type="RefSeq" id="WP_116685875.1">
    <property type="nucleotide sequence ID" value="NZ_CAWNYD010000001.1"/>
</dbReference>
<dbReference type="SUPFAM" id="SSF51905">
    <property type="entry name" value="FAD/NAD(P)-binding domain"/>
    <property type="match status" value="1"/>
</dbReference>
<accession>A0A2V1H0V3</accession>
<dbReference type="FunFam" id="3.50.50.60:FF:000021">
    <property type="entry name" value="Ubiquinone biosynthesis monooxygenase COQ6"/>
    <property type="match status" value="1"/>
</dbReference>
<dbReference type="PANTHER" id="PTHR43876:SF7">
    <property type="entry name" value="UBIQUINONE BIOSYNTHESIS MONOOXYGENASE COQ6, MITOCHONDRIAL"/>
    <property type="match status" value="1"/>
</dbReference>
<name>A0A2V1H0V3_9GAMM</name>
<keyword evidence="9" id="KW-0812">Transmembrane</keyword>
<comment type="similarity">
    <text evidence="3">Belongs to the UbiH/COQ6 family.</text>
</comment>
<dbReference type="Gene3D" id="3.50.50.60">
    <property type="entry name" value="FAD/NAD(P)-binding domain"/>
    <property type="match status" value="2"/>
</dbReference>
<protein>
    <recommendedName>
        <fullName evidence="10">FAD-binding domain-containing protein</fullName>
    </recommendedName>
</protein>
<evidence type="ECO:0000259" key="10">
    <source>
        <dbReference type="Pfam" id="PF01494"/>
    </source>
</evidence>
<dbReference type="OrthoDB" id="9769565at2"/>
<comment type="pathway">
    <text evidence="2">Cofactor biosynthesis; ubiquinone biosynthesis.</text>
</comment>
<proteinExistence type="inferred from homology"/>
<keyword evidence="9" id="KW-1133">Transmembrane helix</keyword>
<dbReference type="NCBIfam" id="TIGR01988">
    <property type="entry name" value="Ubi-OHases"/>
    <property type="match status" value="1"/>
</dbReference>
<dbReference type="PANTHER" id="PTHR43876">
    <property type="entry name" value="UBIQUINONE BIOSYNTHESIS MONOOXYGENASE COQ6, MITOCHONDRIAL"/>
    <property type="match status" value="1"/>
</dbReference>
<gene>
    <name evidence="11" type="ORF">DC094_04565</name>
</gene>
<evidence type="ECO:0000256" key="7">
    <source>
        <dbReference type="ARBA" id="ARBA00023033"/>
    </source>
</evidence>
<dbReference type="EMBL" id="QDDL01000001">
    <property type="protein sequence ID" value="PVZ72289.1"/>
    <property type="molecule type" value="Genomic_DNA"/>
</dbReference>
<dbReference type="GO" id="GO:0006744">
    <property type="term" value="P:ubiquinone biosynthetic process"/>
    <property type="evidence" value="ECO:0007669"/>
    <property type="project" value="UniProtKB-UniPathway"/>
</dbReference>
<dbReference type="AlphaFoldDB" id="A0A2V1H0V3"/>
<keyword evidence="6" id="KW-0560">Oxidoreductase</keyword>
<sequence>MENTESAAVKKMQQFDIGIVGGGIVGLALVASLVALNQQQNKKLNIALYEQFPAKFKQPESEDDWDLRVSAITPASSQLFKSIGVWDQIAEHRIAPYQGMQVWDSLGDGKIEFSAEDLKLPFLGHIIENRVMRKVLWQWLELQAADPDSGVELFCPVTLNSAQYSAAQQLTSLELQKNNGNHEQHQLKLAVAADGANSWLRRQLGLRHSERAYGHQALVTTIRTEQPHQQICRQAFMSSGPLALLPLADPHTCSIVWSADDQKATELQNYSPTQLAGAIAAAMDHRLGEVALITDNGFFPLRMRHATHYGEAGIALVGDACHTVHPLAGLGMNLGLMDAAMLAQVICENDQSLENPGDALLMRRYQRRRKAEITSVLLAMDSFRLLFGSKFIPLVQLRNFGLKMTDRLGPIKNLFAGYAVGNKADTPVLARVK</sequence>
<dbReference type="UniPathway" id="UPA00232"/>
<dbReference type="InterPro" id="IPR036188">
    <property type="entry name" value="FAD/NAD-bd_sf"/>
</dbReference>
<dbReference type="PRINTS" id="PR00420">
    <property type="entry name" value="RNGMNOXGNASE"/>
</dbReference>
<keyword evidence="12" id="KW-1185">Reference proteome</keyword>
<comment type="cofactor">
    <cofactor evidence="1">
        <name>FAD</name>
        <dbReference type="ChEBI" id="CHEBI:57692"/>
    </cofactor>
</comment>
<keyword evidence="4" id="KW-0285">Flavoprotein</keyword>
<evidence type="ECO:0000256" key="8">
    <source>
        <dbReference type="ARBA" id="ARBA00065734"/>
    </source>
</evidence>
<feature type="domain" description="FAD-binding" evidence="10">
    <location>
        <begin position="18"/>
        <end position="374"/>
    </location>
</feature>
<evidence type="ECO:0000256" key="3">
    <source>
        <dbReference type="ARBA" id="ARBA00005349"/>
    </source>
</evidence>
<dbReference type="Pfam" id="PF01494">
    <property type="entry name" value="FAD_binding_3"/>
    <property type="match status" value="1"/>
</dbReference>
<dbReference type="GO" id="GO:0004497">
    <property type="term" value="F:monooxygenase activity"/>
    <property type="evidence" value="ECO:0007669"/>
    <property type="project" value="UniProtKB-KW"/>
</dbReference>
<evidence type="ECO:0000313" key="12">
    <source>
        <dbReference type="Proteomes" id="UP000244906"/>
    </source>
</evidence>
<evidence type="ECO:0000256" key="5">
    <source>
        <dbReference type="ARBA" id="ARBA00022827"/>
    </source>
</evidence>
<evidence type="ECO:0000313" key="11">
    <source>
        <dbReference type="EMBL" id="PVZ72289.1"/>
    </source>
</evidence>
<dbReference type="InterPro" id="IPR002938">
    <property type="entry name" value="FAD-bd"/>
</dbReference>
<evidence type="ECO:0000256" key="4">
    <source>
        <dbReference type="ARBA" id="ARBA00022630"/>
    </source>
</evidence>
<organism evidence="11 12">
    <name type="scientific">Pelagibaculum spongiae</name>
    <dbReference type="NCBI Taxonomy" id="2080658"/>
    <lineage>
        <taxon>Bacteria</taxon>
        <taxon>Pseudomonadati</taxon>
        <taxon>Pseudomonadota</taxon>
        <taxon>Gammaproteobacteria</taxon>
        <taxon>Oceanospirillales</taxon>
        <taxon>Pelagibaculum</taxon>
    </lineage>
</organism>
<evidence type="ECO:0000256" key="2">
    <source>
        <dbReference type="ARBA" id="ARBA00004749"/>
    </source>
</evidence>